<organism evidence="2 3">
    <name type="scientific">Protomyces lactucae-debilis</name>
    <dbReference type="NCBI Taxonomy" id="2754530"/>
    <lineage>
        <taxon>Eukaryota</taxon>
        <taxon>Fungi</taxon>
        <taxon>Dikarya</taxon>
        <taxon>Ascomycota</taxon>
        <taxon>Taphrinomycotina</taxon>
        <taxon>Taphrinomycetes</taxon>
        <taxon>Taphrinales</taxon>
        <taxon>Protomycetaceae</taxon>
        <taxon>Protomyces</taxon>
    </lineage>
</organism>
<feature type="compositionally biased region" description="Polar residues" evidence="1">
    <location>
        <begin position="115"/>
        <end position="138"/>
    </location>
</feature>
<feature type="compositionally biased region" description="Polar residues" evidence="1">
    <location>
        <begin position="12"/>
        <end position="24"/>
    </location>
</feature>
<feature type="compositionally biased region" description="Low complexity" evidence="1">
    <location>
        <begin position="32"/>
        <end position="43"/>
    </location>
</feature>
<feature type="region of interest" description="Disordered" evidence="1">
    <location>
        <begin position="1"/>
        <end position="43"/>
    </location>
</feature>
<dbReference type="AlphaFoldDB" id="A0A1Y2FM42"/>
<dbReference type="RefSeq" id="XP_040726826.1">
    <property type="nucleotide sequence ID" value="XM_040868957.1"/>
</dbReference>
<proteinExistence type="predicted"/>
<sequence length="169" mass="18756">MCYWPPTMNPGDGSTIQPSGSAQLPTDPDHYSQSQHHAAAAGSSYELPELPQQLDDFIWLSDNGNFGPNDYGLPDNLLFDPMGYPPYFDQCPPNTGPFSIHYNYHDQCQVPPSHGESSWQAHTSQQYDHSANQHTQAQGDQYCDPNIPYLPALYDQDGRYIGPGNGPLI</sequence>
<protein>
    <submittedName>
        <fullName evidence="2">Uncharacterized protein</fullName>
    </submittedName>
</protein>
<dbReference type="Proteomes" id="UP000193685">
    <property type="component" value="Unassembled WGS sequence"/>
</dbReference>
<accession>A0A1Y2FM42</accession>
<evidence type="ECO:0000256" key="1">
    <source>
        <dbReference type="SAM" id="MobiDB-lite"/>
    </source>
</evidence>
<evidence type="ECO:0000313" key="2">
    <source>
        <dbReference type="EMBL" id="ORY85043.1"/>
    </source>
</evidence>
<reference evidence="2 3" key="1">
    <citation type="submission" date="2016-07" db="EMBL/GenBank/DDBJ databases">
        <title>Pervasive Adenine N6-methylation of Active Genes in Fungi.</title>
        <authorList>
            <consortium name="DOE Joint Genome Institute"/>
            <person name="Mondo S.J."/>
            <person name="Dannebaum R.O."/>
            <person name="Kuo R.C."/>
            <person name="Labutti K."/>
            <person name="Haridas S."/>
            <person name="Kuo A."/>
            <person name="Salamov A."/>
            <person name="Ahrendt S.R."/>
            <person name="Lipzen A."/>
            <person name="Sullivan W."/>
            <person name="Andreopoulos W.B."/>
            <person name="Clum A."/>
            <person name="Lindquist E."/>
            <person name="Daum C."/>
            <person name="Ramamoorthy G.K."/>
            <person name="Gryganskyi A."/>
            <person name="Culley D."/>
            <person name="Magnuson J.K."/>
            <person name="James T.Y."/>
            <person name="O'Malley M.A."/>
            <person name="Stajich J.E."/>
            <person name="Spatafora J.W."/>
            <person name="Visel A."/>
            <person name="Grigoriev I.V."/>
        </authorList>
    </citation>
    <scope>NUCLEOTIDE SEQUENCE [LARGE SCALE GENOMIC DNA]</scope>
    <source>
        <strain evidence="2 3">12-1054</strain>
    </source>
</reference>
<name>A0A1Y2FM42_PROLT</name>
<gene>
    <name evidence="2" type="ORF">BCR37DRAFT_378032</name>
</gene>
<dbReference type="EMBL" id="MCFI01000005">
    <property type="protein sequence ID" value="ORY85043.1"/>
    <property type="molecule type" value="Genomic_DNA"/>
</dbReference>
<feature type="region of interest" description="Disordered" evidence="1">
    <location>
        <begin position="111"/>
        <end position="138"/>
    </location>
</feature>
<dbReference type="GeneID" id="63785556"/>
<comment type="caution">
    <text evidence="2">The sequence shown here is derived from an EMBL/GenBank/DDBJ whole genome shotgun (WGS) entry which is preliminary data.</text>
</comment>
<evidence type="ECO:0000313" key="3">
    <source>
        <dbReference type="Proteomes" id="UP000193685"/>
    </source>
</evidence>
<keyword evidence="3" id="KW-1185">Reference proteome</keyword>